<evidence type="ECO:0000256" key="1">
    <source>
        <dbReference type="ARBA" id="ARBA00004613"/>
    </source>
</evidence>
<accession>A0A1H0WRT2</accession>
<evidence type="ECO:0000313" key="7">
    <source>
        <dbReference type="EMBL" id="SDP93361.1"/>
    </source>
</evidence>
<dbReference type="GO" id="GO:0005576">
    <property type="term" value="C:extracellular region"/>
    <property type="evidence" value="ECO:0007669"/>
    <property type="project" value="UniProtKB-SubCell"/>
</dbReference>
<dbReference type="STRING" id="930152.SAMN05216565_11443"/>
<dbReference type="Proteomes" id="UP000199159">
    <property type="component" value="Unassembled WGS sequence"/>
</dbReference>
<feature type="domain" description="DUF1565" evidence="4">
    <location>
        <begin position="10"/>
        <end position="49"/>
    </location>
</feature>
<reference evidence="8" key="1">
    <citation type="submission" date="2016-10" db="EMBL/GenBank/DDBJ databases">
        <authorList>
            <person name="Varghese N."/>
            <person name="Submissions S."/>
        </authorList>
    </citation>
    <scope>NUCLEOTIDE SEQUENCE [LARGE SCALE GENOMIC DNA]</scope>
    <source>
        <strain evidence="8">IBRC-M10078</strain>
    </source>
</reference>
<dbReference type="PANTHER" id="PTHR40088">
    <property type="entry name" value="PECTATE LYASE (EUROFUNG)"/>
    <property type="match status" value="1"/>
</dbReference>
<evidence type="ECO:0000259" key="6">
    <source>
        <dbReference type="Pfam" id="PF21258"/>
    </source>
</evidence>
<evidence type="ECO:0008006" key="9">
    <source>
        <dbReference type="Google" id="ProtNLM"/>
    </source>
</evidence>
<dbReference type="Pfam" id="PF13229">
    <property type="entry name" value="Beta_helix"/>
    <property type="match status" value="1"/>
</dbReference>
<dbReference type="Pfam" id="PF21258">
    <property type="entry name" value="Glyco_hydro_120_ins"/>
    <property type="match status" value="1"/>
</dbReference>
<evidence type="ECO:0000313" key="8">
    <source>
        <dbReference type="Proteomes" id="UP000199159"/>
    </source>
</evidence>
<dbReference type="SUPFAM" id="SSF51126">
    <property type="entry name" value="Pectin lyase-like"/>
    <property type="match status" value="1"/>
</dbReference>
<keyword evidence="8" id="KW-1185">Reference proteome</keyword>
<dbReference type="InterPro" id="IPR011459">
    <property type="entry name" value="DUF1565"/>
</dbReference>
<dbReference type="OrthoDB" id="9765222at2"/>
<sequence length="655" mass="74529">MTFEYHVAKNGSNHAEGSKQNPFLTINKAASVAQAGDTVIVHEGEYREWVKPKYGGLSEYRRITYQAAKGEKVVIKGSEQIQDWEQVEGTVWKIVLHNEFFGDYNPYKEKIFGDWIVYGSEKHLGDVYLNGQSFYEVETFEQLKDPEVKTEVLDHWTKTVVPVHNQEQTKFVWYTEVDDDHTTIYANFHGENPNEELVEINVRKACFYPEEIGVNYITVRGFEMAQAATPWTPPTADQPGLIGPHWSKGWIIEDNVIHDAKCSAISIGKEISTGHNYRTIRKDKSGYQYQLESVFSAIKIGWNKEKIGSHIIRNNTIYDCGQNGIVGHLGCVFSEIYNNHIYNIALKREFYGHEIAGIKLHAAIDVQIHDNRIHDCSLGTWLDWQTQGTRVSRNLFYRNNRDLFVEVSSGPYIVDHNILTADYALDNHAQGGAYINNLIRGKMVQRKMLDRPTPYHVPHSTEVAGFAPVYGGDDRFYNNIIIGDKSLKVAGTYGTSSPELTNEYVGTVHYNGYTTSLEEYIKTVDQEGGDHRTFHNVAQPVYINHNAYYNGAESFENENERVVADQFNPYIKMIEDGDEVYLSINLPEDFESFLGEIQSTKTLERTLIVDAEFENPDGSEIIVDKDLLGKQRAEKSVLGPIANLQAGKNYIKVWG</sequence>
<dbReference type="EMBL" id="FNJU01000014">
    <property type="protein sequence ID" value="SDP93361.1"/>
    <property type="molecule type" value="Genomic_DNA"/>
</dbReference>
<proteinExistence type="predicted"/>
<dbReference type="PANTHER" id="PTHR40088:SF2">
    <property type="entry name" value="SECRETED SUGAR HYDROLASE"/>
    <property type="match status" value="1"/>
</dbReference>
<dbReference type="InterPro" id="IPR049169">
    <property type="entry name" value="Glyco_hydro_120_ins"/>
</dbReference>
<protein>
    <recommendedName>
        <fullName evidence="9">DUF1565 domain-containing protein</fullName>
    </recommendedName>
</protein>
<dbReference type="InterPro" id="IPR012334">
    <property type="entry name" value="Pectin_lyas_fold"/>
</dbReference>
<dbReference type="InterPro" id="IPR052052">
    <property type="entry name" value="Polysaccharide_Lyase_9"/>
</dbReference>
<organism evidence="7 8">
    <name type="scientific">Litchfieldia salsa</name>
    <dbReference type="NCBI Taxonomy" id="930152"/>
    <lineage>
        <taxon>Bacteria</taxon>
        <taxon>Bacillati</taxon>
        <taxon>Bacillota</taxon>
        <taxon>Bacilli</taxon>
        <taxon>Bacillales</taxon>
        <taxon>Bacillaceae</taxon>
        <taxon>Litchfieldia</taxon>
    </lineage>
</organism>
<evidence type="ECO:0000259" key="4">
    <source>
        <dbReference type="Pfam" id="PF07602"/>
    </source>
</evidence>
<evidence type="ECO:0000256" key="3">
    <source>
        <dbReference type="ARBA" id="ARBA00022729"/>
    </source>
</evidence>
<dbReference type="Gene3D" id="2.60.40.1180">
    <property type="entry name" value="Golgi alpha-mannosidase II"/>
    <property type="match status" value="1"/>
</dbReference>
<evidence type="ECO:0000259" key="5">
    <source>
        <dbReference type="Pfam" id="PF13229"/>
    </source>
</evidence>
<dbReference type="AlphaFoldDB" id="A0A1H0WRT2"/>
<keyword evidence="3" id="KW-0732">Signal</keyword>
<dbReference type="InterPro" id="IPR013780">
    <property type="entry name" value="Glyco_hydro_b"/>
</dbReference>
<name>A0A1H0WRT2_9BACI</name>
<dbReference type="RefSeq" id="WP_090858566.1">
    <property type="nucleotide sequence ID" value="NZ_FNJU01000014.1"/>
</dbReference>
<feature type="domain" description="Right handed beta helix" evidence="5">
    <location>
        <begin position="309"/>
        <end position="435"/>
    </location>
</feature>
<dbReference type="InterPro" id="IPR011050">
    <property type="entry name" value="Pectin_lyase_fold/virulence"/>
</dbReference>
<dbReference type="GO" id="GO:0016837">
    <property type="term" value="F:carbon-oxygen lyase activity, acting on polysaccharides"/>
    <property type="evidence" value="ECO:0007669"/>
    <property type="project" value="TreeGrafter"/>
</dbReference>
<feature type="domain" description="Glycoside hydrolase 120 insertion" evidence="6">
    <location>
        <begin position="81"/>
        <end position="200"/>
    </location>
</feature>
<dbReference type="Pfam" id="PF07602">
    <property type="entry name" value="DUF1565"/>
    <property type="match status" value="1"/>
</dbReference>
<keyword evidence="2" id="KW-0964">Secreted</keyword>
<dbReference type="InterPro" id="IPR039448">
    <property type="entry name" value="Beta_helix"/>
</dbReference>
<gene>
    <name evidence="7" type="ORF">SAMN05216565_11443</name>
</gene>
<evidence type="ECO:0000256" key="2">
    <source>
        <dbReference type="ARBA" id="ARBA00022525"/>
    </source>
</evidence>
<dbReference type="Gene3D" id="2.160.20.10">
    <property type="entry name" value="Single-stranded right-handed beta-helix, Pectin lyase-like"/>
    <property type="match status" value="1"/>
</dbReference>
<comment type="subcellular location">
    <subcellularLocation>
        <location evidence="1">Secreted</location>
    </subcellularLocation>
</comment>